<evidence type="ECO:0000256" key="1">
    <source>
        <dbReference type="SAM" id="Phobius"/>
    </source>
</evidence>
<dbReference type="GO" id="GO:0016020">
    <property type="term" value="C:membrane"/>
    <property type="evidence" value="ECO:0007669"/>
    <property type="project" value="GOC"/>
</dbReference>
<evidence type="ECO:0000313" key="3">
    <source>
        <dbReference type="EMBL" id="QJD95362.1"/>
    </source>
</evidence>
<dbReference type="InterPro" id="IPR036691">
    <property type="entry name" value="Endo/exonu/phosph_ase_sf"/>
</dbReference>
<dbReference type="PANTHER" id="PTHR14859">
    <property type="entry name" value="CALCOFLUOR WHITE HYPERSENSITIVE PROTEIN PRECURSOR"/>
    <property type="match status" value="1"/>
</dbReference>
<dbReference type="GO" id="GO:0004527">
    <property type="term" value="F:exonuclease activity"/>
    <property type="evidence" value="ECO:0007669"/>
    <property type="project" value="UniProtKB-KW"/>
</dbReference>
<feature type="transmembrane region" description="Helical" evidence="1">
    <location>
        <begin position="20"/>
        <end position="39"/>
    </location>
</feature>
<feature type="transmembrane region" description="Helical" evidence="1">
    <location>
        <begin position="45"/>
        <end position="69"/>
    </location>
</feature>
<reference evidence="3 4" key="1">
    <citation type="submission" date="2020-04" db="EMBL/GenBank/DDBJ databases">
        <title>Genome sequencing of novel species.</title>
        <authorList>
            <person name="Heo J."/>
            <person name="Kim S.-J."/>
            <person name="Kim J.-S."/>
            <person name="Hong S.-B."/>
            <person name="Kwon S.-W."/>
        </authorList>
    </citation>
    <scope>NUCLEOTIDE SEQUENCE [LARGE SCALE GENOMIC DNA]</scope>
    <source>
        <strain evidence="3 4">F39-2</strain>
    </source>
</reference>
<evidence type="ECO:0000259" key="2">
    <source>
        <dbReference type="Pfam" id="PF03372"/>
    </source>
</evidence>
<dbReference type="KEGG" id="mrob:HH214_05495"/>
<dbReference type="Pfam" id="PF03372">
    <property type="entry name" value="Exo_endo_phos"/>
    <property type="match status" value="1"/>
</dbReference>
<feature type="transmembrane region" description="Helical" evidence="1">
    <location>
        <begin position="76"/>
        <end position="91"/>
    </location>
</feature>
<keyword evidence="3" id="KW-0540">Nuclease</keyword>
<organism evidence="3 4">
    <name type="scientific">Mucilaginibacter robiniae</name>
    <dbReference type="NCBI Taxonomy" id="2728022"/>
    <lineage>
        <taxon>Bacteria</taxon>
        <taxon>Pseudomonadati</taxon>
        <taxon>Bacteroidota</taxon>
        <taxon>Sphingobacteriia</taxon>
        <taxon>Sphingobacteriales</taxon>
        <taxon>Sphingobacteriaceae</taxon>
        <taxon>Mucilaginibacter</taxon>
    </lineage>
</organism>
<protein>
    <submittedName>
        <fullName evidence="3">Endonuclease/exonuclease/phosphatase family protein</fullName>
    </submittedName>
</protein>
<dbReference type="RefSeq" id="WP_169606378.1">
    <property type="nucleotide sequence ID" value="NZ_CP051682.1"/>
</dbReference>
<feature type="domain" description="Endonuclease/exonuclease/phosphatase" evidence="2">
    <location>
        <begin position="117"/>
        <end position="370"/>
    </location>
</feature>
<dbReference type="Proteomes" id="UP000503278">
    <property type="component" value="Chromosome"/>
</dbReference>
<dbReference type="GO" id="GO:0004519">
    <property type="term" value="F:endonuclease activity"/>
    <property type="evidence" value="ECO:0007669"/>
    <property type="project" value="UniProtKB-KW"/>
</dbReference>
<dbReference type="InterPro" id="IPR005135">
    <property type="entry name" value="Endo/exonuclease/phosphatase"/>
</dbReference>
<dbReference type="AlphaFoldDB" id="A0A7L5DWA5"/>
<keyword evidence="4" id="KW-1185">Reference proteome</keyword>
<keyword evidence="3" id="KW-0378">Hydrolase</keyword>
<evidence type="ECO:0000313" key="4">
    <source>
        <dbReference type="Proteomes" id="UP000503278"/>
    </source>
</evidence>
<gene>
    <name evidence="3" type="ORF">HH214_05495</name>
</gene>
<sequence length="380" mass="43893">MKIKPSNSNKKKLGIFNRLVLGLSIFLSLALLISYLAPVTDPRRYWVIAFFGLAYPYLLLVNLVVLLYWLLLRNRYLLLPAITIIIGWPVLRNNIGFHFIPQVAASAYTPQQQFRIMTYNVHNFKLYGANNNDATTRHEILELIKEQHPDIIGFQEYYTHHRGRYNMTDSLKSIMHSSYYYFEPFSFNRPTDAMGLAIFSKYPIINQGSIHLSDDKGSENQCLFVDLKKNKQIIRIYSIHLQSIRLDPVDYEYLNKVSKQGKTSVNSSKRIGSKLKAAFIQRSEQVFKIKSHAAQCPYPYIFSGDFNDTPTSFAVNQMAKNMKNAFREKGTGLGRTYNGSFPNYQIDYIMTSPQLDVASYWVIPKKLSDHYPVCSDIVIR</sequence>
<dbReference type="CDD" id="cd09084">
    <property type="entry name" value="EEP-2"/>
    <property type="match status" value="1"/>
</dbReference>
<keyword evidence="1" id="KW-0472">Membrane</keyword>
<dbReference type="InterPro" id="IPR051916">
    <property type="entry name" value="GPI-anchor_lipid_remodeler"/>
</dbReference>
<name>A0A7L5DWA5_9SPHI</name>
<dbReference type="PANTHER" id="PTHR14859:SF15">
    <property type="entry name" value="ENDONUCLEASE_EXONUCLEASE_PHOSPHATASE DOMAIN-CONTAINING PROTEIN"/>
    <property type="match status" value="1"/>
</dbReference>
<keyword evidence="3" id="KW-0255">Endonuclease</keyword>
<dbReference type="GO" id="GO:0006506">
    <property type="term" value="P:GPI anchor biosynthetic process"/>
    <property type="evidence" value="ECO:0007669"/>
    <property type="project" value="TreeGrafter"/>
</dbReference>
<accession>A0A7L5DWA5</accession>
<keyword evidence="1" id="KW-0812">Transmembrane</keyword>
<proteinExistence type="predicted"/>
<keyword evidence="1" id="KW-1133">Transmembrane helix</keyword>
<keyword evidence="3" id="KW-0269">Exonuclease</keyword>
<dbReference type="SUPFAM" id="SSF56219">
    <property type="entry name" value="DNase I-like"/>
    <property type="match status" value="1"/>
</dbReference>
<dbReference type="Gene3D" id="3.60.10.10">
    <property type="entry name" value="Endonuclease/exonuclease/phosphatase"/>
    <property type="match status" value="1"/>
</dbReference>
<dbReference type="EMBL" id="CP051682">
    <property type="protein sequence ID" value="QJD95362.1"/>
    <property type="molecule type" value="Genomic_DNA"/>
</dbReference>